<feature type="transmembrane region" description="Helical" evidence="3">
    <location>
        <begin position="437"/>
        <end position="455"/>
    </location>
</feature>
<evidence type="ECO:0000256" key="2">
    <source>
        <dbReference type="SAM" id="MobiDB-lite"/>
    </source>
</evidence>
<reference evidence="4 5" key="1">
    <citation type="submission" date="2016-01" db="EMBL/GenBank/DDBJ databases">
        <title>Genome Sequences of Twelve Sporeforming Bacillus Species Isolated from Foods.</title>
        <authorList>
            <person name="Berendsen E.M."/>
            <person name="Wells-Bennik M.H."/>
            <person name="Krawcyk A.O."/>
            <person name="De Jong A."/>
            <person name="Holsappel S."/>
            <person name="Eijlander R.T."/>
            <person name="Kuipers O.P."/>
        </authorList>
    </citation>
    <scope>NUCLEOTIDE SEQUENCE [LARGE SCALE GENOMIC DNA]</scope>
    <source>
        <strain evidence="4 5">B4102</strain>
    </source>
</reference>
<dbReference type="RefSeq" id="WP_066226308.1">
    <property type="nucleotide sequence ID" value="NZ_LQYN01000006.1"/>
</dbReference>
<proteinExistence type="predicted"/>
<evidence type="ECO:0000256" key="1">
    <source>
        <dbReference type="SAM" id="Coils"/>
    </source>
</evidence>
<keyword evidence="1" id="KW-0175">Coiled coil</keyword>
<feature type="region of interest" description="Disordered" evidence="2">
    <location>
        <begin position="198"/>
        <end position="220"/>
    </location>
</feature>
<organism evidence="4 5">
    <name type="scientific">Heyndrickxia sporothermodurans</name>
    <dbReference type="NCBI Taxonomy" id="46224"/>
    <lineage>
        <taxon>Bacteria</taxon>
        <taxon>Bacillati</taxon>
        <taxon>Bacillota</taxon>
        <taxon>Bacilli</taxon>
        <taxon>Bacillales</taxon>
        <taxon>Bacillaceae</taxon>
        <taxon>Heyndrickxia</taxon>
    </lineage>
</organism>
<keyword evidence="5" id="KW-1185">Reference proteome</keyword>
<dbReference type="Proteomes" id="UP000075666">
    <property type="component" value="Unassembled WGS sequence"/>
</dbReference>
<evidence type="ECO:0000313" key="4">
    <source>
        <dbReference type="EMBL" id="KYD11463.1"/>
    </source>
</evidence>
<protein>
    <submittedName>
        <fullName evidence="4">Uncharacterized protein</fullName>
    </submittedName>
</protein>
<comment type="caution">
    <text evidence="4">The sequence shown here is derived from an EMBL/GenBank/DDBJ whole genome shotgun (WGS) entry which is preliminary data.</text>
</comment>
<dbReference type="STRING" id="46224.B4102_2191"/>
<evidence type="ECO:0000256" key="3">
    <source>
        <dbReference type="SAM" id="Phobius"/>
    </source>
</evidence>
<keyword evidence="3" id="KW-1133">Transmembrane helix</keyword>
<keyword evidence="3" id="KW-0812">Transmembrane</keyword>
<name>A0A150LGF8_9BACI</name>
<dbReference type="OrthoDB" id="2835791at2"/>
<gene>
    <name evidence="4" type="ORF">B4102_2191</name>
</gene>
<dbReference type="AlphaFoldDB" id="A0A150LGF8"/>
<accession>A0A150LGF8</accession>
<dbReference type="PATRIC" id="fig|46224.3.peg.4003"/>
<evidence type="ECO:0000313" key="5">
    <source>
        <dbReference type="Proteomes" id="UP000075666"/>
    </source>
</evidence>
<feature type="coiled-coil region" evidence="1">
    <location>
        <begin position="353"/>
        <end position="409"/>
    </location>
</feature>
<keyword evidence="3" id="KW-0472">Membrane</keyword>
<dbReference type="EMBL" id="LQYN01000006">
    <property type="protein sequence ID" value="KYD11463.1"/>
    <property type="molecule type" value="Genomic_DNA"/>
</dbReference>
<sequence length="485" mass="57333">MYLITYKKGLNSEKSKFEFDRPLTFIKANEMLIDAVVKFKQTGQNMKISYKIIEISTGEGIFNSKISIDRDIPSLYQLIKENSNAPKTVIDYIKKVENRDVIETEDFNSINHIEETARLEQLKAEKNDIYQQLKKDEKERLQRDIDYQKKMKDIENEKNALVKALQLKEKEEKAKELERLKALEKLEEEKRRAMQLMEEKRDLDKKKKEEHEKRLKEVEEESQKAEIELASIQTELEKKELERKKELRDLELKKLEVDRKANVLKAESDKEEIKHQQEIISFNKLDNASKQINGNHQTTMLVSKLTLREKLQGIDFEEVKGRSIQFVKFSLKGSVKGSKKAYRFLKKYNQKRATEKQEKLKNLSRQVDIEEKIALEKMKFMEELKQDRLKQEKEIRREARKKEKETKLQSKVEERYRAAKVKKLGRIPIYKSSSFKFIYGLVGIIIVVLGSIYLFDVGDTYPVLKKVENHLDAFISMISNVIRKS</sequence>